<comment type="similarity">
    <text evidence="3 9">Belongs to the SIS family. GmhA subfamily.</text>
</comment>
<sequence>MNNIKKSILASIETKLKIASDNDFLLELERIGGRMVTALKMGLKILIAGNGGSAADAQHFAAELAGKFVHERKGLPVMALTTNSSITTAIGNDFGYEHVFSRQIDGFGNKGDIFVSISTSGNSANLVYAANSAKNIGLTTVGLLGKNGGHLKNYCDHSLIVPSNSTQRIQEAHILIIHELCAIIDDAFKNHK</sequence>
<feature type="binding site" evidence="9">
    <location>
        <position position="170"/>
    </location>
    <ligand>
        <name>substrate</name>
    </ligand>
</feature>
<dbReference type="SUPFAM" id="SSF53697">
    <property type="entry name" value="SIS domain"/>
    <property type="match status" value="1"/>
</dbReference>
<dbReference type="GO" id="GO:2001061">
    <property type="term" value="P:D-glycero-D-manno-heptose 7-phosphate biosynthetic process"/>
    <property type="evidence" value="ECO:0007669"/>
    <property type="project" value="UniProtKB-UniPathway"/>
</dbReference>
<comment type="function">
    <text evidence="9">Catalyzes the isomerization of sedoheptulose 7-phosphate in D-glycero-D-manno-heptose 7-phosphate.</text>
</comment>
<feature type="binding site" evidence="9">
    <location>
        <position position="63"/>
    </location>
    <ligand>
        <name>Zn(2+)</name>
        <dbReference type="ChEBI" id="CHEBI:29105"/>
    </ligand>
</feature>
<dbReference type="UniPathway" id="UPA00041">
    <property type="reaction ID" value="UER00436"/>
</dbReference>
<dbReference type="InterPro" id="IPR050099">
    <property type="entry name" value="SIS_GmhA/DiaA_subfam"/>
</dbReference>
<keyword evidence="5 9" id="KW-0479">Metal-binding</keyword>
<dbReference type="CDD" id="cd05006">
    <property type="entry name" value="SIS_GmhA"/>
    <property type="match status" value="1"/>
</dbReference>
<evidence type="ECO:0000256" key="9">
    <source>
        <dbReference type="HAMAP-Rule" id="MF_00067"/>
    </source>
</evidence>
<evidence type="ECO:0000313" key="12">
    <source>
        <dbReference type="Proteomes" id="UP000176834"/>
    </source>
</evidence>
<comment type="miscellaneous">
    <text evidence="9">The reaction produces a racemic mixture of D-glycero-alpha-D-manno-heptose 7-phosphate and D-glycero-beta-D-manno-heptose 7-phosphate.</text>
</comment>
<dbReference type="PROSITE" id="PS51464">
    <property type="entry name" value="SIS"/>
    <property type="match status" value="1"/>
</dbReference>
<evidence type="ECO:0000256" key="3">
    <source>
        <dbReference type="ARBA" id="ARBA00009894"/>
    </source>
</evidence>
<name>A0A1F8F195_9BACT</name>
<dbReference type="InterPro" id="IPR001347">
    <property type="entry name" value="SIS_dom"/>
</dbReference>
<dbReference type="InterPro" id="IPR046348">
    <property type="entry name" value="SIS_dom_sf"/>
</dbReference>
<evidence type="ECO:0000256" key="2">
    <source>
        <dbReference type="ARBA" id="ARBA00004496"/>
    </source>
</evidence>
<evidence type="ECO:0000313" key="11">
    <source>
        <dbReference type="EMBL" id="OGN06912.1"/>
    </source>
</evidence>
<feature type="binding site" evidence="9">
    <location>
        <position position="178"/>
    </location>
    <ligand>
        <name>Zn(2+)</name>
        <dbReference type="ChEBI" id="CHEBI:29105"/>
    </ligand>
</feature>
<feature type="domain" description="SIS" evidence="10">
    <location>
        <begin position="35"/>
        <end position="192"/>
    </location>
</feature>
<evidence type="ECO:0000256" key="8">
    <source>
        <dbReference type="ARBA" id="ARBA00023277"/>
    </source>
</evidence>
<comment type="pathway">
    <text evidence="9">Carbohydrate biosynthesis; D-glycero-D-manno-heptose 7-phosphate biosynthesis; D-glycero-alpha-D-manno-heptose 7-phosphate and D-glycero-beta-D-manno-heptose 7-phosphate from sedoheptulose 7-phosphate: step 1/1.</text>
</comment>
<dbReference type="GO" id="GO:0008270">
    <property type="term" value="F:zinc ion binding"/>
    <property type="evidence" value="ECO:0007669"/>
    <property type="project" value="UniProtKB-UniRule"/>
</dbReference>
<feature type="binding site" evidence="9">
    <location>
        <position position="170"/>
    </location>
    <ligand>
        <name>Zn(2+)</name>
        <dbReference type="ChEBI" id="CHEBI:29105"/>
    </ligand>
</feature>
<reference evidence="11 12" key="1">
    <citation type="journal article" date="2016" name="Nat. Commun.">
        <title>Thousands of microbial genomes shed light on interconnected biogeochemical processes in an aquifer system.</title>
        <authorList>
            <person name="Anantharaman K."/>
            <person name="Brown C.T."/>
            <person name="Hug L.A."/>
            <person name="Sharon I."/>
            <person name="Castelle C.J."/>
            <person name="Probst A.J."/>
            <person name="Thomas B.C."/>
            <person name="Singh A."/>
            <person name="Wilkins M.J."/>
            <person name="Karaoz U."/>
            <person name="Brodie E.L."/>
            <person name="Williams K.H."/>
            <person name="Hubbard S.S."/>
            <person name="Banfield J.F."/>
        </authorList>
    </citation>
    <scope>NUCLEOTIDE SEQUENCE [LARGE SCALE GENOMIC DNA]</scope>
</reference>
<feature type="binding site" evidence="9">
    <location>
        <position position="59"/>
    </location>
    <ligand>
        <name>Zn(2+)</name>
        <dbReference type="ChEBI" id="CHEBI:29105"/>
    </ligand>
</feature>
<evidence type="ECO:0000256" key="5">
    <source>
        <dbReference type="ARBA" id="ARBA00022723"/>
    </source>
</evidence>
<protein>
    <recommendedName>
        <fullName evidence="9">Phosphoheptose isomerase</fullName>
        <ecNumber evidence="9">5.3.1.28</ecNumber>
    </recommendedName>
    <alternativeName>
        <fullName evidence="9">Sedoheptulose 7-phosphate isomerase</fullName>
    </alternativeName>
</protein>
<keyword evidence="4 9" id="KW-0963">Cytoplasm</keyword>
<dbReference type="GO" id="GO:0005975">
    <property type="term" value="P:carbohydrate metabolic process"/>
    <property type="evidence" value="ECO:0007669"/>
    <property type="project" value="UniProtKB-UniRule"/>
</dbReference>
<dbReference type="GO" id="GO:0008968">
    <property type="term" value="F:D-sedoheptulose 7-phosphate isomerase activity"/>
    <property type="evidence" value="ECO:0007669"/>
    <property type="project" value="UniProtKB-UniRule"/>
</dbReference>
<dbReference type="GO" id="GO:0005737">
    <property type="term" value="C:cytoplasm"/>
    <property type="evidence" value="ECO:0007669"/>
    <property type="project" value="UniProtKB-SubCell"/>
</dbReference>
<dbReference type="EC" id="5.3.1.28" evidence="9"/>
<evidence type="ECO:0000256" key="6">
    <source>
        <dbReference type="ARBA" id="ARBA00022833"/>
    </source>
</evidence>
<keyword evidence="8 9" id="KW-0119">Carbohydrate metabolism</keyword>
<feature type="binding site" evidence="9">
    <location>
        <begin position="92"/>
        <end position="93"/>
    </location>
    <ligand>
        <name>substrate</name>
    </ligand>
</feature>
<proteinExistence type="inferred from homology"/>
<dbReference type="AlphaFoldDB" id="A0A1F8F195"/>
<keyword evidence="7 9" id="KW-0413">Isomerase</keyword>
<feature type="binding site" evidence="9">
    <location>
        <begin position="50"/>
        <end position="52"/>
    </location>
    <ligand>
        <name>substrate</name>
    </ligand>
</feature>
<dbReference type="Proteomes" id="UP000176834">
    <property type="component" value="Unassembled WGS sequence"/>
</dbReference>
<dbReference type="InterPro" id="IPR035461">
    <property type="entry name" value="GmhA/DiaA"/>
</dbReference>
<evidence type="ECO:0000256" key="4">
    <source>
        <dbReference type="ARBA" id="ARBA00022490"/>
    </source>
</evidence>
<dbReference type="HAMAP" id="MF_00067">
    <property type="entry name" value="GmhA"/>
    <property type="match status" value="1"/>
</dbReference>
<comment type="caution">
    <text evidence="11">The sequence shown here is derived from an EMBL/GenBank/DDBJ whole genome shotgun (WGS) entry which is preliminary data.</text>
</comment>
<evidence type="ECO:0000256" key="7">
    <source>
        <dbReference type="ARBA" id="ARBA00023235"/>
    </source>
</evidence>
<evidence type="ECO:0000259" key="10">
    <source>
        <dbReference type="PROSITE" id="PS51464"/>
    </source>
</evidence>
<dbReference type="Gene3D" id="3.40.50.10490">
    <property type="entry name" value="Glucose-6-phosphate isomerase like protein, domain 1"/>
    <property type="match status" value="1"/>
</dbReference>
<dbReference type="EMBL" id="MGJN01000013">
    <property type="protein sequence ID" value="OGN06912.1"/>
    <property type="molecule type" value="Genomic_DNA"/>
</dbReference>
<accession>A0A1F8F195</accession>
<comment type="subcellular location">
    <subcellularLocation>
        <location evidence="2 9">Cytoplasm</location>
    </subcellularLocation>
</comment>
<gene>
    <name evidence="9" type="primary">gmhA</name>
    <name evidence="11" type="ORF">A3B86_02095</name>
</gene>
<comment type="catalytic activity">
    <reaction evidence="1 9">
        <text>2 D-sedoheptulose 7-phosphate = D-glycero-alpha-D-manno-heptose 7-phosphate + D-glycero-beta-D-manno-heptose 7-phosphate</text>
        <dbReference type="Rhea" id="RHEA:27489"/>
        <dbReference type="ChEBI" id="CHEBI:57483"/>
        <dbReference type="ChEBI" id="CHEBI:60203"/>
        <dbReference type="ChEBI" id="CHEBI:60204"/>
        <dbReference type="EC" id="5.3.1.28"/>
    </reaction>
</comment>
<dbReference type="PANTHER" id="PTHR30390">
    <property type="entry name" value="SEDOHEPTULOSE 7-PHOSPHATE ISOMERASE / DNAA INITIATOR-ASSOCIATING FACTOR FOR REPLICATION INITIATION"/>
    <property type="match status" value="1"/>
</dbReference>
<comment type="cofactor">
    <cofactor evidence="9">
        <name>Zn(2+)</name>
        <dbReference type="ChEBI" id="CHEBI:29105"/>
    </cofactor>
    <text evidence="9">Binds 1 zinc ion per subunit.</text>
</comment>
<feature type="binding site" evidence="9">
    <location>
        <begin position="118"/>
        <end position="120"/>
    </location>
    <ligand>
        <name>substrate</name>
    </ligand>
</feature>
<dbReference type="InterPro" id="IPR004515">
    <property type="entry name" value="Phosphoheptose_Isoase"/>
</dbReference>
<dbReference type="Pfam" id="PF13580">
    <property type="entry name" value="SIS_2"/>
    <property type="match status" value="1"/>
</dbReference>
<evidence type="ECO:0000256" key="1">
    <source>
        <dbReference type="ARBA" id="ARBA00000348"/>
    </source>
</evidence>
<dbReference type="GO" id="GO:0097367">
    <property type="term" value="F:carbohydrate derivative binding"/>
    <property type="evidence" value="ECO:0007669"/>
    <property type="project" value="InterPro"/>
</dbReference>
<organism evidence="11 12">
    <name type="scientific">Candidatus Yanofskybacteria bacterium RIFCSPHIGHO2_02_FULL_38_22b</name>
    <dbReference type="NCBI Taxonomy" id="1802673"/>
    <lineage>
        <taxon>Bacteria</taxon>
        <taxon>Candidatus Yanofskyibacteriota</taxon>
    </lineage>
</organism>
<keyword evidence="6 9" id="KW-0862">Zinc</keyword>
<feature type="binding site" evidence="9">
    <location>
        <position position="63"/>
    </location>
    <ligand>
        <name>substrate</name>
    </ligand>
</feature>
<feature type="binding site" evidence="9">
    <location>
        <position position="123"/>
    </location>
    <ligand>
        <name>substrate</name>
    </ligand>
</feature>